<accession>A0A4Q9KLF4</accession>
<dbReference type="RefSeq" id="WP_131171642.1">
    <property type="nucleotide sequence ID" value="NZ_FXTL01000008.1"/>
</dbReference>
<dbReference type="PIRSF" id="PIRSF000141">
    <property type="entry name" value="Anaerobic_G3P_dh"/>
    <property type="match status" value="1"/>
</dbReference>
<dbReference type="Pfam" id="PF00890">
    <property type="entry name" value="FAD_binding_2"/>
    <property type="match status" value="1"/>
</dbReference>
<dbReference type="NCBIfam" id="NF003724">
    <property type="entry name" value="PRK05329.2-3"/>
    <property type="match status" value="1"/>
</dbReference>
<organism evidence="5 6">
    <name type="scientific">Propioniciclava tarda</name>
    <dbReference type="NCBI Taxonomy" id="433330"/>
    <lineage>
        <taxon>Bacteria</taxon>
        <taxon>Bacillati</taxon>
        <taxon>Actinomycetota</taxon>
        <taxon>Actinomycetes</taxon>
        <taxon>Propionibacteriales</taxon>
        <taxon>Propionibacteriaceae</taxon>
        <taxon>Propioniciclava</taxon>
    </lineage>
</organism>
<evidence type="ECO:0000256" key="3">
    <source>
        <dbReference type="ARBA" id="ARBA00023002"/>
    </source>
</evidence>
<dbReference type="NCBIfam" id="TIGR03378">
    <property type="entry name" value="glycerol3P_GlpB"/>
    <property type="match status" value="1"/>
</dbReference>
<sequence>MSRDIVIGAGLAGLCAALRLAQAGRPVTLVAKGAGGLGLSQGTIDILGYAPDRVFAPLDAVRAVASDHPYSGIGPDAVAASAAWLRDELGPELLVGDPGVNLHLPTALGSIRPTCLAQPSMVEGAVVGGRRYVVVGVRQLKDFSPELVAGNLARTPAPDGGAIEAHPAWIDLPARPGEADASGLTYARALDDVAFADAFAAAVAAVAGECDVVLLPAVLGLRRLGVWRQVSARVGRPVAEVPLQPPSVPGIRLYEALLGRLRAAGVRHVQGSLVTGFQAKDGRLRSVTVAAAGGPRELAAAHVVYAPGGFESGALAVDSYGTIAERLFGLPLTASSSPDLVGPDFWAPHRLFQVGVRTDAAGRPVDGEAAVYANLYAAGGLIAGAERWREKSGDGIAVATAVRAADAIIGGAA</sequence>
<dbReference type="Proteomes" id="UP000291933">
    <property type="component" value="Unassembled WGS sequence"/>
</dbReference>
<gene>
    <name evidence="5" type="primary">glpB</name>
    <name evidence="5" type="ORF">ET996_05925</name>
</gene>
<evidence type="ECO:0000313" key="6">
    <source>
        <dbReference type="Proteomes" id="UP000291933"/>
    </source>
</evidence>
<evidence type="ECO:0000256" key="1">
    <source>
        <dbReference type="ARBA" id="ARBA00022630"/>
    </source>
</evidence>
<evidence type="ECO:0000313" key="5">
    <source>
        <dbReference type="EMBL" id="TBT95346.1"/>
    </source>
</evidence>
<dbReference type="SUPFAM" id="SSF51905">
    <property type="entry name" value="FAD/NAD(P)-binding domain"/>
    <property type="match status" value="1"/>
</dbReference>
<dbReference type="GO" id="GO:0004368">
    <property type="term" value="F:glycerol-3-phosphate dehydrogenase (quinone) activity"/>
    <property type="evidence" value="ECO:0007669"/>
    <property type="project" value="UniProtKB-EC"/>
</dbReference>
<dbReference type="OrthoDB" id="140595at2"/>
<feature type="domain" description="FAD-dependent oxidoreductase 2 FAD-binding" evidence="4">
    <location>
        <begin position="5"/>
        <end position="395"/>
    </location>
</feature>
<dbReference type="PANTHER" id="PTHR43400">
    <property type="entry name" value="FUMARATE REDUCTASE"/>
    <property type="match status" value="1"/>
</dbReference>
<evidence type="ECO:0000256" key="2">
    <source>
        <dbReference type="ARBA" id="ARBA00022643"/>
    </source>
</evidence>
<dbReference type="EC" id="1.1.5.3" evidence="5"/>
<name>A0A4Q9KLF4_PROTD</name>
<keyword evidence="1" id="KW-0285">Flavoprotein</keyword>
<proteinExistence type="predicted"/>
<dbReference type="GO" id="GO:0009331">
    <property type="term" value="C:glycerol-3-phosphate dehydrogenase (FAD) complex"/>
    <property type="evidence" value="ECO:0007669"/>
    <property type="project" value="InterPro"/>
</dbReference>
<keyword evidence="3 5" id="KW-0560">Oxidoreductase</keyword>
<dbReference type="InterPro" id="IPR050315">
    <property type="entry name" value="FAD-oxidoreductase_2"/>
</dbReference>
<keyword evidence="6" id="KW-1185">Reference proteome</keyword>
<comment type="caution">
    <text evidence="5">The sequence shown here is derived from an EMBL/GenBank/DDBJ whole genome shotgun (WGS) entry which is preliminary data.</text>
</comment>
<reference evidence="5 6" key="1">
    <citation type="submission" date="2019-01" db="EMBL/GenBank/DDBJ databases">
        <title>Lactibacter flavus gen. nov., sp. nov., a novel bacterium of the family Propionibacteriaceae isolated from raw milk and dairy products.</title>
        <authorList>
            <person name="Huptas C."/>
            <person name="Wenning M."/>
            <person name="Breitenwieser F."/>
            <person name="Doll E."/>
            <person name="Von Neubeck M."/>
            <person name="Busse H.-J."/>
            <person name="Scherer S."/>
        </authorList>
    </citation>
    <scope>NUCLEOTIDE SEQUENCE [LARGE SCALE GENOMIC DNA]</scope>
    <source>
        <strain evidence="5 6">DSM 22130</strain>
    </source>
</reference>
<dbReference type="InterPro" id="IPR036188">
    <property type="entry name" value="FAD/NAD-bd_sf"/>
</dbReference>
<dbReference type="InterPro" id="IPR009158">
    <property type="entry name" value="G3P_DH_GlpB_su"/>
</dbReference>
<dbReference type="Gene3D" id="3.50.50.60">
    <property type="entry name" value="FAD/NAD(P)-binding domain"/>
    <property type="match status" value="2"/>
</dbReference>
<dbReference type="EMBL" id="SDMR01000005">
    <property type="protein sequence ID" value="TBT95346.1"/>
    <property type="molecule type" value="Genomic_DNA"/>
</dbReference>
<protein>
    <submittedName>
        <fullName evidence="5">Glycerol-3-phosphate dehydrogenase subunit GlpB</fullName>
        <ecNumber evidence="5">1.1.5.3</ecNumber>
    </submittedName>
</protein>
<dbReference type="InterPro" id="IPR003953">
    <property type="entry name" value="FAD-dep_OxRdtase_2_FAD-bd"/>
</dbReference>
<keyword evidence="2" id="KW-0288">FMN</keyword>
<dbReference type="AlphaFoldDB" id="A0A4Q9KLF4"/>
<evidence type="ECO:0000259" key="4">
    <source>
        <dbReference type="Pfam" id="PF00890"/>
    </source>
</evidence>